<proteinExistence type="predicted"/>
<comment type="caution">
    <text evidence="1">The sequence shown here is derived from an EMBL/GenBank/DDBJ whole genome shotgun (WGS) entry which is preliminary data.</text>
</comment>
<protein>
    <submittedName>
        <fullName evidence="1">Uncharacterized protein</fullName>
    </submittedName>
</protein>
<gene>
    <name evidence="1" type="ORF">SLEP1_g47133</name>
</gene>
<keyword evidence="2" id="KW-1185">Reference proteome</keyword>
<dbReference type="AlphaFoldDB" id="A0AAV5LS24"/>
<evidence type="ECO:0000313" key="2">
    <source>
        <dbReference type="Proteomes" id="UP001054252"/>
    </source>
</evidence>
<evidence type="ECO:0000313" key="1">
    <source>
        <dbReference type="EMBL" id="GKV39352.1"/>
    </source>
</evidence>
<name>A0AAV5LS24_9ROSI</name>
<organism evidence="1 2">
    <name type="scientific">Rubroshorea leprosula</name>
    <dbReference type="NCBI Taxonomy" id="152421"/>
    <lineage>
        <taxon>Eukaryota</taxon>
        <taxon>Viridiplantae</taxon>
        <taxon>Streptophyta</taxon>
        <taxon>Embryophyta</taxon>
        <taxon>Tracheophyta</taxon>
        <taxon>Spermatophyta</taxon>
        <taxon>Magnoliopsida</taxon>
        <taxon>eudicotyledons</taxon>
        <taxon>Gunneridae</taxon>
        <taxon>Pentapetalae</taxon>
        <taxon>rosids</taxon>
        <taxon>malvids</taxon>
        <taxon>Malvales</taxon>
        <taxon>Dipterocarpaceae</taxon>
        <taxon>Rubroshorea</taxon>
    </lineage>
</organism>
<dbReference type="Proteomes" id="UP001054252">
    <property type="component" value="Unassembled WGS sequence"/>
</dbReference>
<sequence length="42" mass="5161">MEINGIVLETQWRQTWFAQYVFCLAMVMKRFEPTFQHRSHLS</sequence>
<accession>A0AAV5LS24</accession>
<dbReference type="EMBL" id="BPVZ01000134">
    <property type="protein sequence ID" value="GKV39352.1"/>
    <property type="molecule type" value="Genomic_DNA"/>
</dbReference>
<reference evidence="1 2" key="1">
    <citation type="journal article" date="2021" name="Commun. Biol.">
        <title>The genome of Shorea leprosula (Dipterocarpaceae) highlights the ecological relevance of drought in aseasonal tropical rainforests.</title>
        <authorList>
            <person name="Ng K.K.S."/>
            <person name="Kobayashi M.J."/>
            <person name="Fawcett J.A."/>
            <person name="Hatakeyama M."/>
            <person name="Paape T."/>
            <person name="Ng C.H."/>
            <person name="Ang C.C."/>
            <person name="Tnah L.H."/>
            <person name="Lee C.T."/>
            <person name="Nishiyama T."/>
            <person name="Sese J."/>
            <person name="O'Brien M.J."/>
            <person name="Copetti D."/>
            <person name="Mohd Noor M.I."/>
            <person name="Ong R.C."/>
            <person name="Putra M."/>
            <person name="Sireger I.Z."/>
            <person name="Indrioko S."/>
            <person name="Kosugi Y."/>
            <person name="Izuno A."/>
            <person name="Isagi Y."/>
            <person name="Lee S.L."/>
            <person name="Shimizu K.K."/>
        </authorList>
    </citation>
    <scope>NUCLEOTIDE SEQUENCE [LARGE SCALE GENOMIC DNA]</scope>
    <source>
        <strain evidence="1">214</strain>
    </source>
</reference>